<accession>A0A1H5JK10</accession>
<proteinExistence type="predicted"/>
<sequence>MPRNGSETSSTQDTSPQATLTNDPSWTCRRWMLEDTRNCIFSQVSADGRRHCVMPPGPTTVRCGPEAVHANHSAPKDNEAALTTPATSGRHGSNLSPSDDLQSSLESNLRKLLTGSDLCEVIWKPWTTPWGQCLSRPRARVRTHLATDFGLWPRPTSLSFAGSHQPGNSRNLNKIRDHVLTMLGETSPGVAGQMAKSGALTPALIGWLMGFRDEWLSCADSETRSTRASAPRLSVRP</sequence>
<evidence type="ECO:0000313" key="3">
    <source>
        <dbReference type="EMBL" id="SEE79119.1"/>
    </source>
</evidence>
<evidence type="ECO:0000256" key="1">
    <source>
        <dbReference type="SAM" id="MobiDB-lite"/>
    </source>
</evidence>
<dbReference type="EMBL" id="FNTI01000002">
    <property type="protein sequence ID" value="SEE79119.1"/>
    <property type="molecule type" value="Genomic_DNA"/>
</dbReference>
<organism evidence="2 4">
    <name type="scientific">Bradyrhizobium lablabi</name>
    <dbReference type="NCBI Taxonomy" id="722472"/>
    <lineage>
        <taxon>Bacteria</taxon>
        <taxon>Pseudomonadati</taxon>
        <taxon>Pseudomonadota</taxon>
        <taxon>Alphaproteobacteria</taxon>
        <taxon>Hyphomicrobiales</taxon>
        <taxon>Nitrobacteraceae</taxon>
        <taxon>Bradyrhizobium</taxon>
    </lineage>
</organism>
<dbReference type="EMBL" id="FNTI01000001">
    <property type="protein sequence ID" value="SEE52784.1"/>
    <property type="molecule type" value="Genomic_DNA"/>
</dbReference>
<dbReference type="AlphaFoldDB" id="A0A1H5JK10"/>
<name>A0A1H5JK10_9BRAD</name>
<gene>
    <name evidence="2" type="ORF">SAMN05444171_7865</name>
    <name evidence="3" type="ORF">SAMN05444171_8072</name>
</gene>
<reference evidence="2 4" key="1">
    <citation type="submission" date="2016-10" db="EMBL/GenBank/DDBJ databases">
        <authorList>
            <person name="de Groot N.N."/>
        </authorList>
    </citation>
    <scope>NUCLEOTIDE SEQUENCE [LARGE SCALE GENOMIC DNA]</scope>
    <source>
        <strain evidence="2 4">GAS522</strain>
    </source>
</reference>
<feature type="region of interest" description="Disordered" evidence="1">
    <location>
        <begin position="1"/>
        <end position="23"/>
    </location>
</feature>
<evidence type="ECO:0000313" key="4">
    <source>
        <dbReference type="Proteomes" id="UP000183208"/>
    </source>
</evidence>
<feature type="compositionally biased region" description="Polar residues" evidence="1">
    <location>
        <begin position="84"/>
        <end position="102"/>
    </location>
</feature>
<evidence type="ECO:0000313" key="2">
    <source>
        <dbReference type="EMBL" id="SEE52784.1"/>
    </source>
</evidence>
<dbReference type="Proteomes" id="UP000183208">
    <property type="component" value="Unassembled WGS sequence"/>
</dbReference>
<protein>
    <submittedName>
        <fullName evidence="2">Uncharacterized protein</fullName>
    </submittedName>
</protein>
<feature type="region of interest" description="Disordered" evidence="1">
    <location>
        <begin position="65"/>
        <end position="102"/>
    </location>
</feature>